<dbReference type="InterPro" id="IPR013785">
    <property type="entry name" value="Aldolase_TIM"/>
</dbReference>
<evidence type="ECO:0000313" key="2">
    <source>
        <dbReference type="EMBL" id="KGX90447.1"/>
    </source>
</evidence>
<reference evidence="2 3" key="1">
    <citation type="submission" date="2013-08" db="EMBL/GenBank/DDBJ databases">
        <authorList>
            <person name="Huang J."/>
            <person name="Wang G."/>
        </authorList>
    </citation>
    <scope>NUCLEOTIDE SEQUENCE [LARGE SCALE GENOMIC DNA]</scope>
    <source>
        <strain evidence="2 3">BH030004</strain>
    </source>
</reference>
<dbReference type="SMART" id="SM01130">
    <property type="entry name" value="DHDPS"/>
    <property type="match status" value="1"/>
</dbReference>
<evidence type="ECO:0000313" key="3">
    <source>
        <dbReference type="Proteomes" id="UP000030403"/>
    </source>
</evidence>
<organism evidence="2 3">
    <name type="scientific">Pontibacillus marinus BH030004 = DSM 16465</name>
    <dbReference type="NCBI Taxonomy" id="1385511"/>
    <lineage>
        <taxon>Bacteria</taxon>
        <taxon>Bacillati</taxon>
        <taxon>Bacillota</taxon>
        <taxon>Bacilli</taxon>
        <taxon>Bacillales</taxon>
        <taxon>Bacillaceae</taxon>
        <taxon>Pontibacillus</taxon>
    </lineage>
</organism>
<dbReference type="STRING" id="1385511.GCA_000425225_01653"/>
<dbReference type="eggNOG" id="COG0329">
    <property type="taxonomic scope" value="Bacteria"/>
</dbReference>
<dbReference type="AlphaFoldDB" id="A0A0A5I3P9"/>
<dbReference type="OrthoDB" id="9770698at2"/>
<keyword evidence="1" id="KW-0456">Lyase</keyword>
<dbReference type="PANTHER" id="PTHR12128">
    <property type="entry name" value="DIHYDRODIPICOLINATE SYNTHASE"/>
    <property type="match status" value="1"/>
</dbReference>
<accession>A0A0A5I3P9</accession>
<comment type="caution">
    <text evidence="2">The sequence shown here is derived from an EMBL/GenBank/DDBJ whole genome shotgun (WGS) entry which is preliminary data.</text>
</comment>
<dbReference type="Proteomes" id="UP000030403">
    <property type="component" value="Unassembled WGS sequence"/>
</dbReference>
<dbReference type="InterPro" id="IPR002220">
    <property type="entry name" value="DapA-like"/>
</dbReference>
<dbReference type="GO" id="GO:0008840">
    <property type="term" value="F:4-hydroxy-tetrahydrodipicolinate synthase activity"/>
    <property type="evidence" value="ECO:0007669"/>
    <property type="project" value="TreeGrafter"/>
</dbReference>
<protein>
    <submittedName>
        <fullName evidence="2">Dihydrodipicolinate synthetase</fullName>
    </submittedName>
</protein>
<dbReference type="PANTHER" id="PTHR12128:SF51">
    <property type="entry name" value="BLL4205 PROTEIN"/>
    <property type="match status" value="1"/>
</dbReference>
<dbReference type="SUPFAM" id="SSF51569">
    <property type="entry name" value="Aldolase"/>
    <property type="match status" value="1"/>
</dbReference>
<proteinExistence type="predicted"/>
<gene>
    <name evidence="2" type="ORF">N783_16865</name>
</gene>
<dbReference type="RefSeq" id="WP_027448520.1">
    <property type="nucleotide sequence ID" value="NZ_AVPF01000007.1"/>
</dbReference>
<dbReference type="Gene3D" id="3.20.20.70">
    <property type="entry name" value="Aldolase class I"/>
    <property type="match status" value="1"/>
</dbReference>
<sequence>MDTRLSQEKWTLLHEGTVIPAHPLALTKSKTLDETRQRALTRYYMDSGAGGIAVGVHTTQFEIRDPEIDLYKKVLKMAIEEVEHANLDRPFLKVAGICGPTDQAVSEATFSKDIGYDFGLVSMGGLDLSESEHLERIKQIAKVIPVFGFYLQPSVGGRTFSYEFWEQFAEIEGVCAIKMAPFNRYQTLDVVRAVCHSSRRDEIALYTGNDDNIVVDLLTKYEFIVDGSPVTKPIVGGLLGHWAVWTSKAVEQFEELKKVRNHLVLPTTLLTTATQVTDSNAALFDAAHQFKGCIAGINEVLRRQGLLAANTCLSDHDVLSPKQSEEIERIYAQYHHLTDDDFVEANLQKWLSKQSSVQ</sequence>
<keyword evidence="3" id="KW-1185">Reference proteome</keyword>
<name>A0A0A5I3P9_9BACI</name>
<dbReference type="EMBL" id="AVPF01000007">
    <property type="protein sequence ID" value="KGX90447.1"/>
    <property type="molecule type" value="Genomic_DNA"/>
</dbReference>
<evidence type="ECO:0000256" key="1">
    <source>
        <dbReference type="ARBA" id="ARBA00023239"/>
    </source>
</evidence>